<evidence type="ECO:0000313" key="3">
    <source>
        <dbReference type="Proteomes" id="UP000450161"/>
    </source>
</evidence>
<organism evidence="2 3">
    <name type="scientific">Segatella copri</name>
    <dbReference type="NCBI Taxonomy" id="165179"/>
    <lineage>
        <taxon>Bacteria</taxon>
        <taxon>Pseudomonadati</taxon>
        <taxon>Bacteroidota</taxon>
        <taxon>Bacteroidia</taxon>
        <taxon>Bacteroidales</taxon>
        <taxon>Prevotellaceae</taxon>
        <taxon>Segatella</taxon>
    </lineage>
</organism>
<protein>
    <submittedName>
        <fullName evidence="2">EpsG family protein</fullName>
    </submittedName>
</protein>
<feature type="transmembrane region" description="Helical" evidence="1">
    <location>
        <begin position="183"/>
        <end position="215"/>
    </location>
</feature>
<dbReference type="Pfam" id="PF14897">
    <property type="entry name" value="EpsG"/>
    <property type="match status" value="1"/>
</dbReference>
<feature type="transmembrane region" description="Helical" evidence="1">
    <location>
        <begin position="21"/>
        <end position="38"/>
    </location>
</feature>
<keyword evidence="1" id="KW-0472">Membrane</keyword>
<sequence>MTPPIVNVLIFKYIKKHSKSIFTCALIYFIWRYFTFTAEEMRASVALSICLFANDFALENKRLKSIVLYVLASMFHTSAIFLVFIPILTFLRFNKVGYIVIISSFSIGVLLQTLFGDIIEMLSFASRFEELGSRYEGSAFSEQYLNINGIISKLTVYVFYTIYIIQKLRKKSPESNVLRFEPLLLIGVILSIVSIPLAIVYRYCHFFDIYFILLYSEYMTQLKTGNYKYNVTHSLKGYIFFFPFLFFVLYSYNSKVPDSNSLKTYSRYYPYHSVLTKRIDTDRESLFSCYNSFYFNERY</sequence>
<dbReference type="AlphaFoldDB" id="A0A6I2U494"/>
<gene>
    <name evidence="2" type="ORF">FYJ72_13190</name>
</gene>
<feature type="transmembrane region" description="Helical" evidence="1">
    <location>
        <begin position="66"/>
        <end position="91"/>
    </location>
</feature>
<dbReference type="EMBL" id="VUNF01000034">
    <property type="protein sequence ID" value="MST78579.1"/>
    <property type="molecule type" value="Genomic_DNA"/>
</dbReference>
<feature type="transmembrane region" description="Helical" evidence="1">
    <location>
        <begin position="235"/>
        <end position="253"/>
    </location>
</feature>
<evidence type="ECO:0000313" key="2">
    <source>
        <dbReference type="EMBL" id="MST78579.1"/>
    </source>
</evidence>
<reference evidence="2 3" key="1">
    <citation type="submission" date="2019-08" db="EMBL/GenBank/DDBJ databases">
        <title>In-depth cultivation of the pig gut microbiome towards novel bacterial diversity and tailored functional studies.</title>
        <authorList>
            <person name="Wylensek D."/>
            <person name="Hitch T.C.A."/>
            <person name="Clavel T."/>
        </authorList>
    </citation>
    <scope>NUCLEOTIDE SEQUENCE [LARGE SCALE GENOMIC DNA]</scope>
    <source>
        <strain evidence="2 3">LKV-178-WT-2C</strain>
    </source>
</reference>
<dbReference type="Proteomes" id="UP000450161">
    <property type="component" value="Unassembled WGS sequence"/>
</dbReference>
<keyword evidence="1" id="KW-1133">Transmembrane helix</keyword>
<accession>A0A6I2U494</accession>
<comment type="caution">
    <text evidence="2">The sequence shown here is derived from an EMBL/GenBank/DDBJ whole genome shotgun (WGS) entry which is preliminary data.</text>
</comment>
<feature type="transmembrane region" description="Helical" evidence="1">
    <location>
        <begin position="144"/>
        <end position="163"/>
    </location>
</feature>
<dbReference type="InterPro" id="IPR049458">
    <property type="entry name" value="EpsG-like"/>
</dbReference>
<name>A0A6I2U494_9BACT</name>
<proteinExistence type="predicted"/>
<feature type="transmembrane region" description="Helical" evidence="1">
    <location>
        <begin position="98"/>
        <end position="124"/>
    </location>
</feature>
<evidence type="ECO:0000256" key="1">
    <source>
        <dbReference type="SAM" id="Phobius"/>
    </source>
</evidence>
<keyword evidence="1" id="KW-0812">Transmembrane</keyword>